<sequence>MLSHHIVKRTCNNFSSISKPSEEKMTIQIHFKYHVSFLNLKASALCTEKKLNLQMLTVLQTRHQGIKPVANLQINYLKLHYSFPLI</sequence>
<organism evidence="1">
    <name type="scientific">Arundo donax</name>
    <name type="common">Giant reed</name>
    <name type="synonym">Donax arundinaceus</name>
    <dbReference type="NCBI Taxonomy" id="35708"/>
    <lineage>
        <taxon>Eukaryota</taxon>
        <taxon>Viridiplantae</taxon>
        <taxon>Streptophyta</taxon>
        <taxon>Embryophyta</taxon>
        <taxon>Tracheophyta</taxon>
        <taxon>Spermatophyta</taxon>
        <taxon>Magnoliopsida</taxon>
        <taxon>Liliopsida</taxon>
        <taxon>Poales</taxon>
        <taxon>Poaceae</taxon>
        <taxon>PACMAD clade</taxon>
        <taxon>Arundinoideae</taxon>
        <taxon>Arundineae</taxon>
        <taxon>Arundo</taxon>
    </lineage>
</organism>
<proteinExistence type="predicted"/>
<reference evidence="1" key="1">
    <citation type="submission" date="2014-09" db="EMBL/GenBank/DDBJ databases">
        <authorList>
            <person name="Magalhaes I.L.F."/>
            <person name="Oliveira U."/>
            <person name="Santos F.R."/>
            <person name="Vidigal T.H.D.A."/>
            <person name="Brescovit A.D."/>
            <person name="Santos A.J."/>
        </authorList>
    </citation>
    <scope>NUCLEOTIDE SEQUENCE</scope>
    <source>
        <tissue evidence="1">Shoot tissue taken approximately 20 cm above the soil surface</tissue>
    </source>
</reference>
<evidence type="ECO:0000313" key="1">
    <source>
        <dbReference type="EMBL" id="JAD38974.1"/>
    </source>
</evidence>
<accession>A0A0A8ZHW3</accession>
<dbReference type="EMBL" id="GBRH01258921">
    <property type="protein sequence ID" value="JAD38974.1"/>
    <property type="molecule type" value="Transcribed_RNA"/>
</dbReference>
<dbReference type="AlphaFoldDB" id="A0A0A8ZHW3"/>
<protein>
    <submittedName>
        <fullName evidence="1">Uncharacterized protein</fullName>
    </submittedName>
</protein>
<name>A0A0A8ZHW3_ARUDO</name>
<reference evidence="1" key="2">
    <citation type="journal article" date="2015" name="Data Brief">
        <title>Shoot transcriptome of the giant reed, Arundo donax.</title>
        <authorList>
            <person name="Barrero R.A."/>
            <person name="Guerrero F.D."/>
            <person name="Moolhuijzen P."/>
            <person name="Goolsby J.A."/>
            <person name="Tidwell J."/>
            <person name="Bellgard S.E."/>
            <person name="Bellgard M.I."/>
        </authorList>
    </citation>
    <scope>NUCLEOTIDE SEQUENCE</scope>
    <source>
        <tissue evidence="1">Shoot tissue taken approximately 20 cm above the soil surface</tissue>
    </source>
</reference>